<dbReference type="EMBL" id="JAATNW010000011">
    <property type="protein sequence ID" value="NMH61547.1"/>
    <property type="molecule type" value="Genomic_DNA"/>
</dbReference>
<sequence>MEITGAVNEFISATNNYNSPEKNGFQAKGNEPSAGNMDNPVSNVPATGNYVNISPETIDASSVTEVTDSISSDTETVAQDEFAGAIVQLNENGENSLSKIDTTKISVDTKLEKYLLNKEHPVGASKAKWFEAALGFNIENSNELSSQIVFDEQAAVKTELTQHGQKYNQIIPIIGANGRTIDVTFAWIKTSNDNEIKLVTAIPAKK</sequence>
<feature type="domain" description="DUF6883" evidence="2">
    <location>
        <begin position="104"/>
        <end position="204"/>
    </location>
</feature>
<comment type="caution">
    <text evidence="3">The sequence shown here is derived from an EMBL/GenBank/DDBJ whole genome shotgun (WGS) entry which is preliminary data.</text>
</comment>
<evidence type="ECO:0000313" key="4">
    <source>
        <dbReference type="Proteomes" id="UP000709336"/>
    </source>
</evidence>
<name>A0ABX1R534_9ALTE</name>
<evidence type="ECO:0000259" key="2">
    <source>
        <dbReference type="Pfam" id="PF21814"/>
    </source>
</evidence>
<keyword evidence="4" id="KW-1185">Reference proteome</keyword>
<dbReference type="InterPro" id="IPR049250">
    <property type="entry name" value="DUF6883"/>
</dbReference>
<protein>
    <recommendedName>
        <fullName evidence="2">DUF6883 domain-containing protein</fullName>
    </recommendedName>
</protein>
<feature type="region of interest" description="Disordered" evidence="1">
    <location>
        <begin position="14"/>
        <end position="42"/>
    </location>
</feature>
<organism evidence="3 4">
    <name type="scientific">Alteromonas ponticola</name>
    <dbReference type="NCBI Taxonomy" id="2720613"/>
    <lineage>
        <taxon>Bacteria</taxon>
        <taxon>Pseudomonadati</taxon>
        <taxon>Pseudomonadota</taxon>
        <taxon>Gammaproteobacteria</taxon>
        <taxon>Alteromonadales</taxon>
        <taxon>Alteromonadaceae</taxon>
        <taxon>Alteromonas/Salinimonas group</taxon>
        <taxon>Alteromonas</taxon>
    </lineage>
</organism>
<gene>
    <name evidence="3" type="ORF">HCJ96_16065</name>
</gene>
<dbReference type="Pfam" id="PF21814">
    <property type="entry name" value="DUF6883"/>
    <property type="match status" value="1"/>
</dbReference>
<reference evidence="3 4" key="1">
    <citation type="submission" date="2020-03" db="EMBL/GenBank/DDBJ databases">
        <title>Alteromonas ponticola sp. nov., isolated from seawater.</title>
        <authorList>
            <person name="Yoon J.-H."/>
            <person name="Kim Y.-O."/>
        </authorList>
    </citation>
    <scope>NUCLEOTIDE SEQUENCE [LARGE SCALE GENOMIC DNA]</scope>
    <source>
        <strain evidence="3 4">MYP5</strain>
    </source>
</reference>
<dbReference type="Proteomes" id="UP000709336">
    <property type="component" value="Unassembled WGS sequence"/>
</dbReference>
<proteinExistence type="predicted"/>
<accession>A0ABX1R534</accession>
<evidence type="ECO:0000256" key="1">
    <source>
        <dbReference type="SAM" id="MobiDB-lite"/>
    </source>
</evidence>
<evidence type="ECO:0000313" key="3">
    <source>
        <dbReference type="EMBL" id="NMH61547.1"/>
    </source>
</evidence>